<dbReference type="PANTHER" id="PTHR34203">
    <property type="entry name" value="METHYLTRANSFERASE, FKBM FAMILY PROTEIN"/>
    <property type="match status" value="1"/>
</dbReference>
<proteinExistence type="predicted"/>
<evidence type="ECO:0000313" key="2">
    <source>
        <dbReference type="EMBL" id="KKM47637.1"/>
    </source>
</evidence>
<gene>
    <name evidence="2" type="ORF">LCGC14_1558400</name>
</gene>
<accession>A0A0F9LP59</accession>
<comment type="caution">
    <text evidence="2">The sequence shown here is derived from an EMBL/GenBank/DDBJ whole genome shotgun (WGS) entry which is preliminary data.</text>
</comment>
<dbReference type="InterPro" id="IPR029063">
    <property type="entry name" value="SAM-dependent_MTases_sf"/>
</dbReference>
<dbReference type="Pfam" id="PF05050">
    <property type="entry name" value="Methyltransf_21"/>
    <property type="match status" value="1"/>
</dbReference>
<dbReference type="SUPFAM" id="SSF53335">
    <property type="entry name" value="S-adenosyl-L-methionine-dependent methyltransferases"/>
    <property type="match status" value="1"/>
</dbReference>
<feature type="domain" description="Methyltransferase FkbM" evidence="1">
    <location>
        <begin position="99"/>
        <end position="262"/>
    </location>
</feature>
<dbReference type="EMBL" id="LAZR01012009">
    <property type="protein sequence ID" value="KKM47637.1"/>
    <property type="molecule type" value="Genomic_DNA"/>
</dbReference>
<protein>
    <recommendedName>
        <fullName evidence="1">Methyltransferase FkbM domain-containing protein</fullName>
    </recommendedName>
</protein>
<dbReference type="InterPro" id="IPR006342">
    <property type="entry name" value="FkbM_mtfrase"/>
</dbReference>
<evidence type="ECO:0000259" key="1">
    <source>
        <dbReference type="Pfam" id="PF05050"/>
    </source>
</evidence>
<organism evidence="2">
    <name type="scientific">marine sediment metagenome</name>
    <dbReference type="NCBI Taxonomy" id="412755"/>
    <lineage>
        <taxon>unclassified sequences</taxon>
        <taxon>metagenomes</taxon>
        <taxon>ecological metagenomes</taxon>
    </lineage>
</organism>
<dbReference type="InterPro" id="IPR052514">
    <property type="entry name" value="SAM-dependent_MTase"/>
</dbReference>
<dbReference type="Gene3D" id="3.40.50.150">
    <property type="entry name" value="Vaccinia Virus protein VP39"/>
    <property type="match status" value="1"/>
</dbReference>
<dbReference type="NCBIfam" id="TIGR01444">
    <property type="entry name" value="fkbM_fam"/>
    <property type="match status" value="1"/>
</dbReference>
<dbReference type="PANTHER" id="PTHR34203:SF15">
    <property type="entry name" value="SLL1173 PROTEIN"/>
    <property type="match status" value="1"/>
</dbReference>
<sequence>MDSEVKTNLFKIFRWISDRLRGLGISRIPLVMRLHNFLYRTLIPNWDLSRQVKVLNYEMIVDLKDTGDLPHALISKGIYDPLMTKVLQDVVRPGMAVVDVGANIGYFSLILAEAATQEGLVYAIEPEARNYNLLLRNLSLNGYLTSIQPIQVAISNETLTGTLVVNDKYHGSHFLLNQSLDPVDKRLTTTRIVSLDHLFENCEIHFVKVDVQGAEMDVLEGMETLLDYEDIGIIWQYIPDCLVKFGRDPKDFLDKLASHRFRFWDVNEKKKKVVPTDVETLLKQYPVGRGTFTNILVRR</sequence>
<reference evidence="2" key="1">
    <citation type="journal article" date="2015" name="Nature">
        <title>Complex archaea that bridge the gap between prokaryotes and eukaryotes.</title>
        <authorList>
            <person name="Spang A."/>
            <person name="Saw J.H."/>
            <person name="Jorgensen S.L."/>
            <person name="Zaremba-Niedzwiedzka K."/>
            <person name="Martijn J."/>
            <person name="Lind A.E."/>
            <person name="van Eijk R."/>
            <person name="Schleper C."/>
            <person name="Guy L."/>
            <person name="Ettema T.J."/>
        </authorList>
    </citation>
    <scope>NUCLEOTIDE SEQUENCE</scope>
</reference>
<dbReference type="AlphaFoldDB" id="A0A0F9LP59"/>
<name>A0A0F9LP59_9ZZZZ</name>